<dbReference type="AlphaFoldDB" id="A0A150X7M1"/>
<name>A0A150X7M1_ROSEK</name>
<dbReference type="InterPro" id="IPR015890">
    <property type="entry name" value="Chorismate_C"/>
</dbReference>
<comment type="similarity">
    <text evidence="2">Belongs to the isochorismate synthase family.</text>
</comment>
<dbReference type="PANTHER" id="PTHR42839:SF2">
    <property type="entry name" value="ISOCHORISMATE SYNTHASE ENTC"/>
    <property type="match status" value="1"/>
</dbReference>
<protein>
    <recommendedName>
        <fullName evidence="3">isochorismate synthase</fullName>
        <ecNumber evidence="3">5.4.4.2</ecNumber>
    </recommendedName>
    <alternativeName>
        <fullName evidence="5">Isochorismate mutase</fullName>
    </alternativeName>
</protein>
<comment type="catalytic activity">
    <reaction evidence="1">
        <text>chorismate = isochorismate</text>
        <dbReference type="Rhea" id="RHEA:18985"/>
        <dbReference type="ChEBI" id="CHEBI:29748"/>
        <dbReference type="ChEBI" id="CHEBI:29780"/>
        <dbReference type="EC" id="5.4.4.2"/>
    </reaction>
</comment>
<dbReference type="Proteomes" id="UP000075583">
    <property type="component" value="Unassembled WGS sequence"/>
</dbReference>
<evidence type="ECO:0000256" key="1">
    <source>
        <dbReference type="ARBA" id="ARBA00000799"/>
    </source>
</evidence>
<keyword evidence="8" id="KW-1185">Reference proteome</keyword>
<dbReference type="Pfam" id="PF00425">
    <property type="entry name" value="Chorismate_bind"/>
    <property type="match status" value="1"/>
</dbReference>
<dbReference type="EMBL" id="LQZQ01000045">
    <property type="protein sequence ID" value="KYG74693.1"/>
    <property type="molecule type" value="Genomic_DNA"/>
</dbReference>
<dbReference type="InterPro" id="IPR004561">
    <property type="entry name" value="IsoChor_synthase"/>
</dbReference>
<sequence length="359" mass="40752">MVSFSSAQEVERPDLETSEKGFIFSPFDPKSSATLFIKSDFHVSFDFDEIIQHEDLTSEENALQAKFFMQLKQQFQKPEEKLKYHVKDQDIKGADLDYKDLVQLGVEAIKNNEFQKVVPARSKAISLNVDFDLITKYLQLCDAYANAFVSIVSMPETGTWLGATPELLLEVNHSQFKTVALAGTQRRDIAKPISDTAWTQKEIEEQALVSRYIINCFKKIRLREYEEKGPKTIIAGNLLHLKTEFEVNMKETNFPELGTVMLELLHPTSAIAGMPKEAALNFIQQHEGFDRSFYSGFLGPVQNDQKTSIFVNLRCMQLLENSAILYAGAGVTEDSVSEKEFEETEMKFNTLLNILNSQS</sequence>
<dbReference type="NCBIfam" id="TIGR00543">
    <property type="entry name" value="isochor_syn"/>
    <property type="match status" value="1"/>
</dbReference>
<dbReference type="Gene3D" id="3.60.120.10">
    <property type="entry name" value="Anthranilate synthase"/>
    <property type="match status" value="1"/>
</dbReference>
<dbReference type="STRING" id="279360.MB14_05675"/>
<dbReference type="SUPFAM" id="SSF56322">
    <property type="entry name" value="ADC synthase"/>
    <property type="match status" value="1"/>
</dbReference>
<comment type="caution">
    <text evidence="7">The sequence shown here is derived from an EMBL/GenBank/DDBJ whole genome shotgun (WGS) entry which is preliminary data.</text>
</comment>
<dbReference type="GO" id="GO:0008909">
    <property type="term" value="F:isochorismate synthase activity"/>
    <property type="evidence" value="ECO:0007669"/>
    <property type="project" value="UniProtKB-EC"/>
</dbReference>
<dbReference type="EC" id="5.4.4.2" evidence="3"/>
<dbReference type="PANTHER" id="PTHR42839">
    <property type="entry name" value="ISOCHORISMATE SYNTHASE ENTC"/>
    <property type="match status" value="1"/>
</dbReference>
<evidence type="ECO:0000313" key="8">
    <source>
        <dbReference type="Proteomes" id="UP000075583"/>
    </source>
</evidence>
<evidence type="ECO:0000256" key="2">
    <source>
        <dbReference type="ARBA" id="ARBA00005297"/>
    </source>
</evidence>
<keyword evidence="4" id="KW-0413">Isomerase</keyword>
<dbReference type="InterPro" id="IPR005801">
    <property type="entry name" value="ADC_synthase"/>
</dbReference>
<evidence type="ECO:0000256" key="3">
    <source>
        <dbReference type="ARBA" id="ARBA00012824"/>
    </source>
</evidence>
<proteinExistence type="inferred from homology"/>
<gene>
    <name evidence="7" type="ORF">MB14_05675</name>
</gene>
<evidence type="ECO:0000256" key="5">
    <source>
        <dbReference type="ARBA" id="ARBA00041564"/>
    </source>
</evidence>
<accession>A0A150X7M1</accession>
<evidence type="ECO:0000259" key="6">
    <source>
        <dbReference type="Pfam" id="PF00425"/>
    </source>
</evidence>
<feature type="domain" description="Chorismate-utilising enzyme C-terminal" evidence="6">
    <location>
        <begin position="97"/>
        <end position="347"/>
    </location>
</feature>
<evidence type="ECO:0000256" key="4">
    <source>
        <dbReference type="ARBA" id="ARBA00023235"/>
    </source>
</evidence>
<organism evidence="7 8">
    <name type="scientific">Roseivirga ehrenbergii (strain DSM 102268 / JCM 13514 / KCTC 12282 / NCIMB 14502 / KMM 6017)</name>
    <dbReference type="NCBI Taxonomy" id="279360"/>
    <lineage>
        <taxon>Bacteria</taxon>
        <taxon>Pseudomonadati</taxon>
        <taxon>Bacteroidota</taxon>
        <taxon>Cytophagia</taxon>
        <taxon>Cytophagales</taxon>
        <taxon>Roseivirgaceae</taxon>
        <taxon>Roseivirga</taxon>
    </lineage>
</organism>
<reference evidence="7" key="1">
    <citation type="submission" date="2016-01" db="EMBL/GenBank/DDBJ databases">
        <title>Genome sequencing of Roseivirga ehrenbergii KMM 6017.</title>
        <authorList>
            <person name="Selvaratnam C."/>
            <person name="Thevarajoo S."/>
            <person name="Goh K.M."/>
            <person name="Ee R."/>
            <person name="Chan K.-G."/>
            <person name="Chong C.S."/>
        </authorList>
    </citation>
    <scope>NUCLEOTIDE SEQUENCE [LARGE SCALE GENOMIC DNA]</scope>
    <source>
        <strain evidence="7">KMM 6017</strain>
    </source>
</reference>
<evidence type="ECO:0000313" key="7">
    <source>
        <dbReference type="EMBL" id="KYG74693.1"/>
    </source>
</evidence>